<keyword evidence="5 7" id="KW-0732">Signal</keyword>
<keyword evidence="9" id="KW-1185">Reference proteome</keyword>
<name>A0A8H2JJ99_9GAMM</name>
<proteinExistence type="inferred from homology"/>
<dbReference type="GO" id="GO:0030001">
    <property type="term" value="P:metal ion transport"/>
    <property type="evidence" value="ECO:0007669"/>
    <property type="project" value="InterPro"/>
</dbReference>
<evidence type="ECO:0000256" key="6">
    <source>
        <dbReference type="RuleBase" id="RU003512"/>
    </source>
</evidence>
<evidence type="ECO:0000313" key="8">
    <source>
        <dbReference type="EMBL" id="TMM36192.1"/>
    </source>
</evidence>
<accession>A0A8H2JJ99</accession>
<evidence type="ECO:0000256" key="7">
    <source>
        <dbReference type="SAM" id="SignalP"/>
    </source>
</evidence>
<protein>
    <submittedName>
        <fullName evidence="8">Metal ABC transporter substrate-binding protein</fullName>
    </submittedName>
</protein>
<organism evidence="8 9">
    <name type="scientific">Colwellia ponticola</name>
    <dbReference type="NCBI Taxonomy" id="2304625"/>
    <lineage>
        <taxon>Bacteria</taxon>
        <taxon>Pseudomonadati</taxon>
        <taxon>Pseudomonadota</taxon>
        <taxon>Gammaproteobacteria</taxon>
        <taxon>Alteromonadales</taxon>
        <taxon>Colwelliaceae</taxon>
        <taxon>Colwellia</taxon>
    </lineage>
</organism>
<evidence type="ECO:0000313" key="9">
    <source>
        <dbReference type="Proteomes" id="UP000307702"/>
    </source>
</evidence>
<feature type="chain" id="PRO_5034571519" evidence="7">
    <location>
        <begin position="30"/>
        <end position="113"/>
    </location>
</feature>
<evidence type="ECO:0000256" key="5">
    <source>
        <dbReference type="ARBA" id="ARBA00022729"/>
    </source>
</evidence>
<dbReference type="PRINTS" id="PR00691">
    <property type="entry name" value="ADHESINB"/>
</dbReference>
<dbReference type="GO" id="GO:0007155">
    <property type="term" value="P:cell adhesion"/>
    <property type="evidence" value="ECO:0007669"/>
    <property type="project" value="InterPro"/>
</dbReference>
<dbReference type="GO" id="GO:0030313">
    <property type="term" value="C:cell envelope"/>
    <property type="evidence" value="ECO:0007669"/>
    <property type="project" value="UniProtKB-SubCell"/>
</dbReference>
<dbReference type="EMBL" id="SZVP01000109">
    <property type="protein sequence ID" value="TMM36192.1"/>
    <property type="molecule type" value="Genomic_DNA"/>
</dbReference>
<dbReference type="AlphaFoldDB" id="A0A8H2JJ99"/>
<comment type="subcellular location">
    <subcellularLocation>
        <location evidence="1">Cell envelope</location>
    </subcellularLocation>
</comment>
<feature type="signal peptide" evidence="7">
    <location>
        <begin position="1"/>
        <end position="29"/>
    </location>
</feature>
<dbReference type="InterPro" id="IPR050492">
    <property type="entry name" value="Bact_metal-bind_prot9"/>
</dbReference>
<dbReference type="PROSITE" id="PS51257">
    <property type="entry name" value="PROKAR_LIPOPROTEIN"/>
    <property type="match status" value="1"/>
</dbReference>
<feature type="non-terminal residue" evidence="8">
    <location>
        <position position="113"/>
    </location>
</feature>
<dbReference type="Gene3D" id="3.40.50.1980">
    <property type="entry name" value="Nitrogenase molybdenum iron protein domain"/>
    <property type="match status" value="1"/>
</dbReference>
<gene>
    <name evidence="8" type="ORF">FCS21_16070</name>
</gene>
<dbReference type="InterPro" id="IPR006127">
    <property type="entry name" value="ZnuA-like"/>
</dbReference>
<sequence length="113" mass="12337">MKTKKSLFLILAISLLTLVGCGKQTSDQADEVSKEKLSVVATNSILADMAKEVGTDKIDIHSIVPVGTDPHEYEVLPEDIKKASDADVILYNGLNLETGNSWFDNLMETAKKE</sequence>
<comment type="caution">
    <text evidence="8">The sequence shown here is derived from an EMBL/GenBank/DDBJ whole genome shotgun (WGS) entry which is preliminary data.</text>
</comment>
<reference evidence="8 9" key="1">
    <citation type="submission" date="2019-05" db="EMBL/GenBank/DDBJ databases">
        <title>Colwellia ponticola sp. nov., isolated from seawater.</title>
        <authorList>
            <person name="Yoon J.-H."/>
        </authorList>
    </citation>
    <scope>NUCLEOTIDE SEQUENCE [LARGE SCALE GENOMIC DNA]</scope>
    <source>
        <strain evidence="8 9">OISW-25</strain>
    </source>
</reference>
<dbReference type="InterPro" id="IPR006129">
    <property type="entry name" value="AdhesinB"/>
</dbReference>
<keyword evidence="4" id="KW-0479">Metal-binding</keyword>
<dbReference type="InterPro" id="IPR006128">
    <property type="entry name" value="Lipoprotein_PsaA-like"/>
</dbReference>
<dbReference type="PANTHER" id="PTHR42953">
    <property type="entry name" value="HIGH-AFFINITY ZINC UPTAKE SYSTEM PROTEIN ZNUA-RELATED"/>
    <property type="match status" value="1"/>
</dbReference>
<dbReference type="Proteomes" id="UP000307702">
    <property type="component" value="Unassembled WGS sequence"/>
</dbReference>
<dbReference type="PRINTS" id="PR00690">
    <property type="entry name" value="ADHESNFAMILY"/>
</dbReference>
<dbReference type="GO" id="GO:0046872">
    <property type="term" value="F:metal ion binding"/>
    <property type="evidence" value="ECO:0007669"/>
    <property type="project" value="UniProtKB-KW"/>
</dbReference>
<dbReference type="PANTHER" id="PTHR42953:SF1">
    <property type="entry name" value="METAL-BINDING PROTEIN HI_0362-RELATED"/>
    <property type="match status" value="1"/>
</dbReference>
<evidence type="ECO:0000256" key="3">
    <source>
        <dbReference type="ARBA" id="ARBA00022448"/>
    </source>
</evidence>
<evidence type="ECO:0000256" key="2">
    <source>
        <dbReference type="ARBA" id="ARBA00011028"/>
    </source>
</evidence>
<evidence type="ECO:0000256" key="4">
    <source>
        <dbReference type="ARBA" id="ARBA00022723"/>
    </source>
</evidence>
<evidence type="ECO:0000256" key="1">
    <source>
        <dbReference type="ARBA" id="ARBA00004196"/>
    </source>
</evidence>
<dbReference type="SUPFAM" id="SSF53807">
    <property type="entry name" value="Helical backbone' metal receptor"/>
    <property type="match status" value="1"/>
</dbReference>
<keyword evidence="3 6" id="KW-0813">Transport</keyword>
<comment type="similarity">
    <text evidence="2 6">Belongs to the bacterial solute-binding protein 9 family.</text>
</comment>
<dbReference type="Pfam" id="PF01297">
    <property type="entry name" value="ZnuA"/>
    <property type="match status" value="1"/>
</dbReference>